<protein>
    <submittedName>
        <fullName evidence="1">Uncharacterized protein</fullName>
    </submittedName>
</protein>
<reference evidence="1 2" key="1">
    <citation type="submission" date="2024-11" db="EMBL/GenBank/DDBJ databases">
        <title>Adaptive evolution of stress response genes in parasites aligns with host niche diversity.</title>
        <authorList>
            <person name="Hahn C."/>
            <person name="Resl P."/>
        </authorList>
    </citation>
    <scope>NUCLEOTIDE SEQUENCE [LARGE SCALE GENOMIC DNA]</scope>
    <source>
        <strain evidence="1">EGGRZ-B1_66</strain>
        <tissue evidence="1">Body</tissue>
    </source>
</reference>
<dbReference type="AlphaFoldDB" id="A0ABD2PZ96"/>
<evidence type="ECO:0000313" key="1">
    <source>
        <dbReference type="EMBL" id="KAL3312535.1"/>
    </source>
</evidence>
<evidence type="ECO:0000313" key="2">
    <source>
        <dbReference type="Proteomes" id="UP001626550"/>
    </source>
</evidence>
<comment type="caution">
    <text evidence="1">The sequence shown here is derived from an EMBL/GenBank/DDBJ whole genome shotgun (WGS) entry which is preliminary data.</text>
</comment>
<organism evidence="1 2">
    <name type="scientific">Cichlidogyrus casuarinus</name>
    <dbReference type="NCBI Taxonomy" id="1844966"/>
    <lineage>
        <taxon>Eukaryota</taxon>
        <taxon>Metazoa</taxon>
        <taxon>Spiralia</taxon>
        <taxon>Lophotrochozoa</taxon>
        <taxon>Platyhelminthes</taxon>
        <taxon>Monogenea</taxon>
        <taxon>Monopisthocotylea</taxon>
        <taxon>Dactylogyridea</taxon>
        <taxon>Ancyrocephalidae</taxon>
        <taxon>Cichlidogyrus</taxon>
    </lineage>
</organism>
<gene>
    <name evidence="1" type="ORF">Ciccas_008872</name>
</gene>
<sequence>MTDLDLDPFSAAPVDKSSLMDWQRRHQFPMHSSTPWTQAPAVALSGYEQSTGGASSLETKVLELTDAVTVSNGMHSSQWSQGIQSFGPPIMALVSHVGTGSTVSTIPPLQSLSIEPVTGPAGTVNVSPFLGGPPIAAPTDHQQDLSRGLEKFSPTNLDSFWGSKPVFSPQTTSSLFLLPVEPSPLSVNDPFDTAWAEQATSSAKMQAQSAL</sequence>
<keyword evidence="2" id="KW-1185">Reference proteome</keyword>
<dbReference type="Proteomes" id="UP001626550">
    <property type="component" value="Unassembled WGS sequence"/>
</dbReference>
<name>A0ABD2PZ96_9PLAT</name>
<proteinExistence type="predicted"/>
<accession>A0ABD2PZ96</accession>
<dbReference type="EMBL" id="JBJKFK010001659">
    <property type="protein sequence ID" value="KAL3312535.1"/>
    <property type="molecule type" value="Genomic_DNA"/>
</dbReference>